<organism evidence="2 3">
    <name type="scientific">Lactobacillus xujianguonis</name>
    <dbReference type="NCBI Taxonomy" id="2495899"/>
    <lineage>
        <taxon>Bacteria</taxon>
        <taxon>Bacillati</taxon>
        <taxon>Bacillota</taxon>
        <taxon>Bacilli</taxon>
        <taxon>Lactobacillales</taxon>
        <taxon>Lactobacillaceae</taxon>
        <taxon>Lactobacillus</taxon>
    </lineage>
</organism>
<evidence type="ECO:0000256" key="1">
    <source>
        <dbReference type="SAM" id="Phobius"/>
    </source>
</evidence>
<dbReference type="Proteomes" id="UP000288291">
    <property type="component" value="Unassembled WGS sequence"/>
</dbReference>
<name>A0A437SX95_9LACO</name>
<accession>A0A437SX95</accession>
<gene>
    <name evidence="2" type="ORF">EJK17_02230</name>
</gene>
<evidence type="ECO:0000313" key="2">
    <source>
        <dbReference type="EMBL" id="RVU71539.1"/>
    </source>
</evidence>
<dbReference type="EMBL" id="RXIA01000004">
    <property type="protein sequence ID" value="RVU71539.1"/>
    <property type="molecule type" value="Genomic_DNA"/>
</dbReference>
<keyword evidence="1" id="KW-1133">Transmembrane helix</keyword>
<proteinExistence type="predicted"/>
<keyword evidence="1" id="KW-0812">Transmembrane</keyword>
<dbReference type="AlphaFoldDB" id="A0A437SX95"/>
<evidence type="ECO:0000313" key="3">
    <source>
        <dbReference type="Proteomes" id="UP000288291"/>
    </source>
</evidence>
<protein>
    <submittedName>
        <fullName evidence="2">Uncharacterized protein</fullName>
    </submittedName>
</protein>
<keyword evidence="3" id="KW-1185">Reference proteome</keyword>
<keyword evidence="1" id="KW-0472">Membrane</keyword>
<sequence>MKVLKRIGIGFLIFIGILLVAAGGYVGYMQAHYYRIKDHKPLAIGNNQKTELRLHHPYTATTYNVSFGAYNHDVDFFMDHGELKMVRKRMVGAERLFLNKRFSIQLMA</sequence>
<reference evidence="2 3" key="1">
    <citation type="submission" date="2018-12" db="EMBL/GenBank/DDBJ databases">
        <authorList>
            <person name="Meng J."/>
        </authorList>
    </citation>
    <scope>NUCLEOTIDE SEQUENCE [LARGE SCALE GENOMIC DNA]</scope>
    <source>
        <strain evidence="2 3">HT111-2</strain>
    </source>
</reference>
<comment type="caution">
    <text evidence="2">The sequence shown here is derived from an EMBL/GenBank/DDBJ whole genome shotgun (WGS) entry which is preliminary data.</text>
</comment>
<feature type="transmembrane region" description="Helical" evidence="1">
    <location>
        <begin position="6"/>
        <end position="28"/>
    </location>
</feature>